<gene>
    <name evidence="4" type="ORF">DP114_31190</name>
</gene>
<evidence type="ECO:0000256" key="1">
    <source>
        <dbReference type="RuleBase" id="RU003494"/>
    </source>
</evidence>
<dbReference type="Gene3D" id="3.40.30.10">
    <property type="entry name" value="Glutaredoxin"/>
    <property type="match status" value="1"/>
</dbReference>
<dbReference type="KEGG" id="bsen:DP114_31190"/>
<dbReference type="SFLD" id="SFLDG00358">
    <property type="entry name" value="Main_(cytGST)"/>
    <property type="match status" value="1"/>
</dbReference>
<dbReference type="InterPro" id="IPR036282">
    <property type="entry name" value="Glutathione-S-Trfase_C_sf"/>
</dbReference>
<dbReference type="AlphaFoldDB" id="A0A856MQR1"/>
<dbReference type="SFLD" id="SFLDG01151">
    <property type="entry name" value="Main.2:_Nu-like"/>
    <property type="match status" value="1"/>
</dbReference>
<dbReference type="Pfam" id="PF02798">
    <property type="entry name" value="GST_N"/>
    <property type="match status" value="1"/>
</dbReference>
<proteinExistence type="inferred from homology"/>
<dbReference type="PROSITE" id="PS50404">
    <property type="entry name" value="GST_NTER"/>
    <property type="match status" value="1"/>
</dbReference>
<feature type="domain" description="GST C-terminal" evidence="3">
    <location>
        <begin position="84"/>
        <end position="206"/>
    </location>
</feature>
<feature type="domain" description="GST N-terminal" evidence="2">
    <location>
        <begin position="1"/>
        <end position="82"/>
    </location>
</feature>
<dbReference type="PROSITE" id="PS50405">
    <property type="entry name" value="GST_CTER"/>
    <property type="match status" value="1"/>
</dbReference>
<sequence length="206" mass="24089">MLRVYGFNESGNCYKVKLLLKQLCRQFEWVNIDILKKENRTPDFLAKNPHGKVPLLETETGTFLWESNAILCYLSEGTNFLPSNRLEHAQTLQWLFFEQYSHAPNLAIARYITRYLGAPSEYQQTLTAKRELGYVALDIMEKHLTTRQFFLGDRYTIADIALYAYTHVADEGGFDLTNYRFIKTWLELVRTQPNHITMNSLEQAYV</sequence>
<evidence type="ECO:0000259" key="3">
    <source>
        <dbReference type="PROSITE" id="PS50405"/>
    </source>
</evidence>
<evidence type="ECO:0000259" key="2">
    <source>
        <dbReference type="PROSITE" id="PS50404"/>
    </source>
</evidence>
<dbReference type="PANTHER" id="PTHR44051">
    <property type="entry name" value="GLUTATHIONE S-TRANSFERASE-RELATED"/>
    <property type="match status" value="1"/>
</dbReference>
<evidence type="ECO:0000313" key="4">
    <source>
        <dbReference type="EMBL" id="QDL11767.1"/>
    </source>
</evidence>
<dbReference type="SFLD" id="SFLDS00019">
    <property type="entry name" value="Glutathione_Transferase_(cytos"/>
    <property type="match status" value="1"/>
</dbReference>
<dbReference type="PANTHER" id="PTHR44051:SF2">
    <property type="entry name" value="HYPOTHETICAL GLUTATHIONE S-TRANSFERASE LIKE PROTEIN"/>
    <property type="match status" value="1"/>
</dbReference>
<evidence type="ECO:0000313" key="5">
    <source>
        <dbReference type="Proteomes" id="UP000503129"/>
    </source>
</evidence>
<dbReference type="SUPFAM" id="SSF47616">
    <property type="entry name" value="GST C-terminal domain-like"/>
    <property type="match status" value="1"/>
</dbReference>
<dbReference type="InterPro" id="IPR004046">
    <property type="entry name" value="GST_C"/>
</dbReference>
<keyword evidence="4" id="KW-0808">Transferase</keyword>
<dbReference type="InterPro" id="IPR010987">
    <property type="entry name" value="Glutathione-S-Trfase_C-like"/>
</dbReference>
<dbReference type="SUPFAM" id="SSF52833">
    <property type="entry name" value="Thioredoxin-like"/>
    <property type="match status" value="1"/>
</dbReference>
<dbReference type="CDD" id="cd03056">
    <property type="entry name" value="GST_N_4"/>
    <property type="match status" value="1"/>
</dbReference>
<dbReference type="EMBL" id="CP030118">
    <property type="protein sequence ID" value="QDL11767.1"/>
    <property type="molecule type" value="Genomic_DNA"/>
</dbReference>
<protein>
    <submittedName>
        <fullName evidence="4">Glutathione S-transferase family protein</fullName>
    </submittedName>
</protein>
<comment type="similarity">
    <text evidence="1">Belongs to the GST superfamily.</text>
</comment>
<dbReference type="InterPro" id="IPR040079">
    <property type="entry name" value="Glutathione_S-Trfase"/>
</dbReference>
<name>A0A856MQR1_9CYAN</name>
<organism evidence="4 5">
    <name type="scientific">Brasilonema sennae CENA114</name>
    <dbReference type="NCBI Taxonomy" id="415709"/>
    <lineage>
        <taxon>Bacteria</taxon>
        <taxon>Bacillati</taxon>
        <taxon>Cyanobacteriota</taxon>
        <taxon>Cyanophyceae</taxon>
        <taxon>Nostocales</taxon>
        <taxon>Scytonemataceae</taxon>
        <taxon>Brasilonema</taxon>
        <taxon>Bromeliae group (in: Brasilonema)</taxon>
    </lineage>
</organism>
<dbReference type="RefSeq" id="WP_169266248.1">
    <property type="nucleotide sequence ID" value="NZ_CAWOXK010000001.1"/>
</dbReference>
<reference evidence="4 5" key="1">
    <citation type="submission" date="2018-06" db="EMBL/GenBank/DDBJ databases">
        <title>Comparative genomics of Brasilonema spp. strains.</title>
        <authorList>
            <person name="Alvarenga D.O."/>
            <person name="Fiore M.F."/>
            <person name="Varani A.M."/>
        </authorList>
    </citation>
    <scope>NUCLEOTIDE SEQUENCE [LARGE SCALE GENOMIC DNA]</scope>
    <source>
        <strain evidence="4 5">CENA114</strain>
    </source>
</reference>
<dbReference type="Pfam" id="PF00043">
    <property type="entry name" value="GST_C"/>
    <property type="match status" value="1"/>
</dbReference>
<dbReference type="InterPro" id="IPR036249">
    <property type="entry name" value="Thioredoxin-like_sf"/>
</dbReference>
<dbReference type="Gene3D" id="1.20.1050.10">
    <property type="match status" value="1"/>
</dbReference>
<dbReference type="GO" id="GO:0016740">
    <property type="term" value="F:transferase activity"/>
    <property type="evidence" value="ECO:0007669"/>
    <property type="project" value="UniProtKB-KW"/>
</dbReference>
<accession>A0A856MQR1</accession>
<dbReference type="Proteomes" id="UP000503129">
    <property type="component" value="Chromosome"/>
</dbReference>
<dbReference type="InterPro" id="IPR004045">
    <property type="entry name" value="Glutathione_S-Trfase_N"/>
</dbReference>
<keyword evidence="5" id="KW-1185">Reference proteome</keyword>